<feature type="chain" id="PRO_5008865690" description="Outer-membrane lipoprotein LolB" evidence="14">
    <location>
        <begin position="20"/>
        <end position="209"/>
    </location>
</feature>
<dbReference type="Pfam" id="PF03550">
    <property type="entry name" value="LolB"/>
    <property type="match status" value="1"/>
</dbReference>
<evidence type="ECO:0000313" key="15">
    <source>
        <dbReference type="EMBL" id="KXS32354.1"/>
    </source>
</evidence>
<dbReference type="GO" id="GO:0044874">
    <property type="term" value="P:lipoprotein localization to outer membrane"/>
    <property type="evidence" value="ECO:0007669"/>
    <property type="project" value="UniProtKB-UniRule"/>
</dbReference>
<evidence type="ECO:0000256" key="10">
    <source>
        <dbReference type="ARBA" id="ARBA00023186"/>
    </source>
</evidence>
<keyword evidence="10 13" id="KW-0143">Chaperone</keyword>
<evidence type="ECO:0000256" key="11">
    <source>
        <dbReference type="ARBA" id="ARBA00023237"/>
    </source>
</evidence>
<name>A0A139BTQ9_9PROT</name>
<feature type="signal peptide" evidence="14">
    <location>
        <begin position="1"/>
        <end position="19"/>
    </location>
</feature>
<reference evidence="15 16" key="2">
    <citation type="submission" date="2016-03" db="EMBL/GenBank/DDBJ databases">
        <title>New uncultured bacterium of the family Gallionellaceae from acid mine drainage: description and reconstruction of genome based on metagenomic analysis of microbial community.</title>
        <authorList>
            <person name="Kadnikov V."/>
            <person name="Ivasenko D."/>
            <person name="Beletsky A."/>
            <person name="Mardanov A."/>
            <person name="Danilova E."/>
            <person name="Pimenov N."/>
            <person name="Karnachuk O."/>
            <person name="Ravin N."/>
        </authorList>
    </citation>
    <scope>NUCLEOTIDE SEQUENCE [LARGE SCALE GENOMIC DNA]</scope>
    <source>
        <strain evidence="15">ShG14-8</strain>
    </source>
</reference>
<accession>A0A139BTQ9</accession>
<gene>
    <name evidence="13" type="primary">lolB</name>
    <name evidence="15" type="ORF">AWT59_1502</name>
</gene>
<keyword evidence="6 13" id="KW-0732">Signal</keyword>
<dbReference type="PROSITE" id="PS51257">
    <property type="entry name" value="PROKAR_LIPOPROTEIN"/>
    <property type="match status" value="1"/>
</dbReference>
<proteinExistence type="inferred from homology"/>
<comment type="subcellular location">
    <subcellularLocation>
        <location evidence="1 13">Cell outer membrane</location>
        <topology evidence="1 13">Lipid-anchor</topology>
    </subcellularLocation>
</comment>
<organism evidence="15 16">
    <name type="scientific">Candidatus Gallionella acididurans</name>
    <dbReference type="NCBI Taxonomy" id="1796491"/>
    <lineage>
        <taxon>Bacteria</taxon>
        <taxon>Pseudomonadati</taxon>
        <taxon>Pseudomonadota</taxon>
        <taxon>Betaproteobacteria</taxon>
        <taxon>Nitrosomonadales</taxon>
        <taxon>Gallionellaceae</taxon>
        <taxon>Gallionella</taxon>
    </lineage>
</organism>
<dbReference type="GO" id="GO:0009279">
    <property type="term" value="C:cell outer membrane"/>
    <property type="evidence" value="ECO:0007669"/>
    <property type="project" value="UniProtKB-SubCell"/>
</dbReference>
<dbReference type="InterPro" id="IPR029046">
    <property type="entry name" value="LolA/LolB/LppX"/>
</dbReference>
<evidence type="ECO:0000256" key="1">
    <source>
        <dbReference type="ARBA" id="ARBA00004459"/>
    </source>
</evidence>
<dbReference type="HAMAP" id="MF_00233">
    <property type="entry name" value="LolB"/>
    <property type="match status" value="1"/>
</dbReference>
<dbReference type="EMBL" id="LSLI01000032">
    <property type="protein sequence ID" value="KXS32354.1"/>
    <property type="molecule type" value="Genomic_DNA"/>
</dbReference>
<dbReference type="InterPro" id="IPR004565">
    <property type="entry name" value="OM_lipoprot_LolB"/>
</dbReference>
<comment type="similarity">
    <text evidence="2 13">Belongs to the LolB family.</text>
</comment>
<protein>
    <recommendedName>
        <fullName evidence="4 13">Outer-membrane lipoprotein LolB</fullName>
    </recommendedName>
</protein>
<comment type="subunit">
    <text evidence="3 13">Monomer.</text>
</comment>
<evidence type="ECO:0000256" key="3">
    <source>
        <dbReference type="ARBA" id="ARBA00011245"/>
    </source>
</evidence>
<keyword evidence="11 13" id="KW-0998">Cell outer membrane</keyword>
<evidence type="ECO:0000256" key="2">
    <source>
        <dbReference type="ARBA" id="ARBA00009696"/>
    </source>
</evidence>
<evidence type="ECO:0000256" key="13">
    <source>
        <dbReference type="HAMAP-Rule" id="MF_00233"/>
    </source>
</evidence>
<evidence type="ECO:0000256" key="5">
    <source>
        <dbReference type="ARBA" id="ARBA00022448"/>
    </source>
</evidence>
<dbReference type="AlphaFoldDB" id="A0A139BTQ9"/>
<evidence type="ECO:0000256" key="12">
    <source>
        <dbReference type="ARBA" id="ARBA00023288"/>
    </source>
</evidence>
<sequence>MMWRLVLSGLAMLSGCALLPSTTAPVARPANFETSAFALNGRISIQHLGKRQSAGLHWKHLARSDEILLLTPLGQTAARVYRDDTKATLDDGSRHYQDADAEALMQQVLGWHLPLNGLHYWVLGKADPEVPAQIERAANGQISVLRQDGWEVRYLRYADSKPGDMTQCAQSAGCAGNVSEADSLPTRLQLSNGDMQLQLLIDEWDWGPQ</sequence>
<evidence type="ECO:0000256" key="4">
    <source>
        <dbReference type="ARBA" id="ARBA00016202"/>
    </source>
</evidence>
<evidence type="ECO:0000256" key="8">
    <source>
        <dbReference type="ARBA" id="ARBA00023136"/>
    </source>
</evidence>
<keyword evidence="12 13" id="KW-0449">Lipoprotein</keyword>
<dbReference type="NCBIfam" id="TIGR00548">
    <property type="entry name" value="lolB"/>
    <property type="match status" value="1"/>
</dbReference>
<dbReference type="Proteomes" id="UP000070578">
    <property type="component" value="Unassembled WGS sequence"/>
</dbReference>
<evidence type="ECO:0000256" key="9">
    <source>
        <dbReference type="ARBA" id="ARBA00023139"/>
    </source>
</evidence>
<keyword evidence="8 13" id="KW-0472">Membrane</keyword>
<comment type="function">
    <text evidence="13">Plays a critical role in the incorporation of lipoproteins in the outer membrane after they are released by the LolA protein.</text>
</comment>
<keyword evidence="7 13" id="KW-0653">Protein transport</keyword>
<dbReference type="SUPFAM" id="SSF89392">
    <property type="entry name" value="Prokaryotic lipoproteins and lipoprotein localization factors"/>
    <property type="match status" value="1"/>
</dbReference>
<evidence type="ECO:0000313" key="16">
    <source>
        <dbReference type="Proteomes" id="UP000070578"/>
    </source>
</evidence>
<reference evidence="15 16" key="1">
    <citation type="submission" date="2016-02" db="EMBL/GenBank/DDBJ databases">
        <authorList>
            <person name="Wen L."/>
            <person name="He K."/>
            <person name="Yang H."/>
        </authorList>
    </citation>
    <scope>NUCLEOTIDE SEQUENCE [LARGE SCALE GENOMIC DNA]</scope>
    <source>
        <strain evidence="15">ShG14-8</strain>
    </source>
</reference>
<evidence type="ECO:0000256" key="14">
    <source>
        <dbReference type="SAM" id="SignalP"/>
    </source>
</evidence>
<dbReference type="CDD" id="cd16326">
    <property type="entry name" value="LolB"/>
    <property type="match status" value="1"/>
</dbReference>
<evidence type="ECO:0000256" key="6">
    <source>
        <dbReference type="ARBA" id="ARBA00022729"/>
    </source>
</evidence>
<evidence type="ECO:0000256" key="7">
    <source>
        <dbReference type="ARBA" id="ARBA00022927"/>
    </source>
</evidence>
<keyword evidence="5 13" id="KW-0813">Transport</keyword>
<keyword evidence="9 13" id="KW-0564">Palmitate</keyword>
<dbReference type="GO" id="GO:0015031">
    <property type="term" value="P:protein transport"/>
    <property type="evidence" value="ECO:0007669"/>
    <property type="project" value="UniProtKB-KW"/>
</dbReference>
<comment type="caution">
    <text evidence="15">The sequence shown here is derived from an EMBL/GenBank/DDBJ whole genome shotgun (WGS) entry which is preliminary data.</text>
</comment>
<dbReference type="Gene3D" id="2.50.20.10">
    <property type="entry name" value="Lipoprotein localisation LolA/LolB/LppX"/>
    <property type="match status" value="1"/>
</dbReference>